<dbReference type="AlphaFoldDB" id="A0A7C9JBE9"/>
<evidence type="ECO:0000313" key="2">
    <source>
        <dbReference type="EMBL" id="NAS21721.1"/>
    </source>
</evidence>
<name>A0A7C9JBE9_9ACTN</name>
<reference evidence="2 3" key="1">
    <citation type="submission" date="2020-01" db="EMBL/GenBank/DDBJ databases">
        <title>Herbidospora sp. NEAU-GS84 nov., a novel actinomycete isolated from soil.</title>
        <authorList>
            <person name="Han L."/>
        </authorList>
    </citation>
    <scope>NUCLEOTIDE SEQUENCE [LARGE SCALE GENOMIC DNA]</scope>
    <source>
        <strain evidence="2 3">NEAU-GS84</strain>
    </source>
</reference>
<accession>A0A7C9JBE9</accession>
<evidence type="ECO:0000256" key="1">
    <source>
        <dbReference type="SAM" id="MobiDB-lite"/>
    </source>
</evidence>
<protein>
    <submittedName>
        <fullName evidence="2">Uncharacterized protein</fullName>
    </submittedName>
</protein>
<dbReference type="RefSeq" id="WP_161479129.1">
    <property type="nucleotide sequence ID" value="NZ_WXEW01000002.1"/>
</dbReference>
<keyword evidence="3" id="KW-1185">Reference proteome</keyword>
<dbReference type="Proteomes" id="UP000479526">
    <property type="component" value="Unassembled WGS sequence"/>
</dbReference>
<feature type="compositionally biased region" description="Basic and acidic residues" evidence="1">
    <location>
        <begin position="70"/>
        <end position="81"/>
    </location>
</feature>
<sequence>MGDSAARILDAAPARDQDTGPAADLTETPAYRTELAVRTGEPDRARASRPPRTWTSGARPAPSSNTADSRAARTDRLEAGA</sequence>
<feature type="region of interest" description="Disordered" evidence="1">
    <location>
        <begin position="1"/>
        <end position="81"/>
    </location>
</feature>
<proteinExistence type="predicted"/>
<organism evidence="2 3">
    <name type="scientific">Herbidospora solisilvae</name>
    <dbReference type="NCBI Taxonomy" id="2696284"/>
    <lineage>
        <taxon>Bacteria</taxon>
        <taxon>Bacillati</taxon>
        <taxon>Actinomycetota</taxon>
        <taxon>Actinomycetes</taxon>
        <taxon>Streptosporangiales</taxon>
        <taxon>Streptosporangiaceae</taxon>
        <taxon>Herbidospora</taxon>
    </lineage>
</organism>
<comment type="caution">
    <text evidence="2">The sequence shown here is derived from an EMBL/GenBank/DDBJ whole genome shotgun (WGS) entry which is preliminary data.</text>
</comment>
<evidence type="ECO:0000313" key="3">
    <source>
        <dbReference type="Proteomes" id="UP000479526"/>
    </source>
</evidence>
<gene>
    <name evidence="2" type="ORF">GT755_08485</name>
</gene>
<dbReference type="EMBL" id="WXEW01000002">
    <property type="protein sequence ID" value="NAS21721.1"/>
    <property type="molecule type" value="Genomic_DNA"/>
</dbReference>